<accession>A0AAE1B2T3</accession>
<gene>
    <name evidence="2" type="ORF">RRG08_052440</name>
</gene>
<reference evidence="2" key="1">
    <citation type="journal article" date="2023" name="G3 (Bethesda)">
        <title>A reference genome for the long-term kleptoplast-retaining sea slug Elysia crispata morphotype clarki.</title>
        <authorList>
            <person name="Eastman K.E."/>
            <person name="Pendleton A.L."/>
            <person name="Shaikh M.A."/>
            <person name="Suttiyut T."/>
            <person name="Ogas R."/>
            <person name="Tomko P."/>
            <person name="Gavelis G."/>
            <person name="Widhalm J.R."/>
            <person name="Wisecaver J.H."/>
        </authorList>
    </citation>
    <scope>NUCLEOTIDE SEQUENCE</scope>
    <source>
        <strain evidence="2">ECLA1</strain>
    </source>
</reference>
<evidence type="ECO:0000313" key="2">
    <source>
        <dbReference type="EMBL" id="KAK3797841.1"/>
    </source>
</evidence>
<evidence type="ECO:0000313" key="3">
    <source>
        <dbReference type="Proteomes" id="UP001283361"/>
    </source>
</evidence>
<dbReference type="EMBL" id="JAWDGP010000740">
    <property type="protein sequence ID" value="KAK3797841.1"/>
    <property type="molecule type" value="Genomic_DNA"/>
</dbReference>
<evidence type="ECO:0000256" key="1">
    <source>
        <dbReference type="SAM" id="MobiDB-lite"/>
    </source>
</evidence>
<organism evidence="2 3">
    <name type="scientific">Elysia crispata</name>
    <name type="common">lettuce slug</name>
    <dbReference type="NCBI Taxonomy" id="231223"/>
    <lineage>
        <taxon>Eukaryota</taxon>
        <taxon>Metazoa</taxon>
        <taxon>Spiralia</taxon>
        <taxon>Lophotrochozoa</taxon>
        <taxon>Mollusca</taxon>
        <taxon>Gastropoda</taxon>
        <taxon>Heterobranchia</taxon>
        <taxon>Euthyneura</taxon>
        <taxon>Panpulmonata</taxon>
        <taxon>Sacoglossa</taxon>
        <taxon>Placobranchoidea</taxon>
        <taxon>Plakobranchidae</taxon>
        <taxon>Elysia</taxon>
    </lineage>
</organism>
<keyword evidence="3" id="KW-1185">Reference proteome</keyword>
<dbReference type="Proteomes" id="UP001283361">
    <property type="component" value="Unassembled WGS sequence"/>
</dbReference>
<dbReference type="AlphaFoldDB" id="A0AAE1B2T3"/>
<proteinExistence type="predicted"/>
<comment type="caution">
    <text evidence="2">The sequence shown here is derived from an EMBL/GenBank/DDBJ whole genome shotgun (WGS) entry which is preliminary data.</text>
</comment>
<feature type="region of interest" description="Disordered" evidence="1">
    <location>
        <begin position="27"/>
        <end position="47"/>
    </location>
</feature>
<protein>
    <submittedName>
        <fullName evidence="2">Uncharacterized protein</fullName>
    </submittedName>
</protein>
<sequence>MIRSEQLTLSLNGNNDLCRRLIREKHAKKRGSGTPVTVSERGETSKHAQQQMFFLTQLRDATTGTSLPLRYSSTPTYAGMLYTREVSLFSHRSIHLIKPHATLSGWLVSYIIKYVLTPWSRQVSLTWFVGAKGHDGG</sequence>
<name>A0AAE1B2T3_9GAST</name>